<proteinExistence type="predicted"/>
<dbReference type="Proteomes" id="UP001165293">
    <property type="component" value="Unassembled WGS sequence"/>
</dbReference>
<dbReference type="Gene3D" id="3.40.630.30">
    <property type="match status" value="1"/>
</dbReference>
<dbReference type="PROSITE" id="PS51186">
    <property type="entry name" value="GNAT"/>
    <property type="match status" value="1"/>
</dbReference>
<keyword evidence="1" id="KW-0808">Transferase</keyword>
<organism evidence="4 5">
    <name type="scientific">Noviluteimonas lactosilytica</name>
    <dbReference type="NCBI Taxonomy" id="2888523"/>
    <lineage>
        <taxon>Bacteria</taxon>
        <taxon>Pseudomonadati</taxon>
        <taxon>Pseudomonadota</taxon>
        <taxon>Gammaproteobacteria</taxon>
        <taxon>Lysobacterales</taxon>
        <taxon>Lysobacteraceae</taxon>
        <taxon>Noviluteimonas</taxon>
    </lineage>
</organism>
<dbReference type="SUPFAM" id="SSF55729">
    <property type="entry name" value="Acyl-CoA N-acyltransferases (Nat)"/>
    <property type="match status" value="1"/>
</dbReference>
<feature type="domain" description="N-acetyltransferase" evidence="3">
    <location>
        <begin position="4"/>
        <end position="145"/>
    </location>
</feature>
<keyword evidence="5" id="KW-1185">Reference proteome</keyword>
<protein>
    <submittedName>
        <fullName evidence="4">GNAT family N-acetyltransferase</fullName>
    </submittedName>
</protein>
<reference evidence="4" key="1">
    <citation type="submission" date="2021-10" db="EMBL/GenBank/DDBJ databases">
        <authorList>
            <person name="Lyu M."/>
            <person name="Wang X."/>
            <person name="Meng X."/>
            <person name="Xu K."/>
        </authorList>
    </citation>
    <scope>NUCLEOTIDE SEQUENCE</scope>
    <source>
        <strain evidence="4">A6</strain>
    </source>
</reference>
<evidence type="ECO:0000259" key="3">
    <source>
        <dbReference type="PROSITE" id="PS51186"/>
    </source>
</evidence>
<dbReference type="EMBL" id="JAJGAK010000002">
    <property type="protein sequence ID" value="MCC8363373.1"/>
    <property type="molecule type" value="Genomic_DNA"/>
</dbReference>
<sequence>MTQAVVVPFDAAHAPSLARLYLAARKATFHWAPPGRFALHDFEADTDGEVIDVALHDGEPVGFVSVWMPAHFIHHLYVDAAYQGLGVGTQLLERALQRIGRPAGLKCVERNARALAFYRAKGWRFVAHGEDDLGRHHLLAFDAVTPP</sequence>
<dbReference type="CDD" id="cd04301">
    <property type="entry name" value="NAT_SF"/>
    <property type="match status" value="1"/>
</dbReference>
<gene>
    <name evidence="4" type="ORF">LK996_09845</name>
</gene>
<evidence type="ECO:0000256" key="1">
    <source>
        <dbReference type="ARBA" id="ARBA00022679"/>
    </source>
</evidence>
<dbReference type="InterPro" id="IPR016181">
    <property type="entry name" value="Acyl_CoA_acyltransferase"/>
</dbReference>
<dbReference type="InterPro" id="IPR000182">
    <property type="entry name" value="GNAT_dom"/>
</dbReference>
<keyword evidence="2" id="KW-0012">Acyltransferase</keyword>
<evidence type="ECO:0000313" key="4">
    <source>
        <dbReference type="EMBL" id="MCC8363373.1"/>
    </source>
</evidence>
<accession>A0ABS8JIT9</accession>
<dbReference type="Pfam" id="PF00583">
    <property type="entry name" value="Acetyltransf_1"/>
    <property type="match status" value="1"/>
</dbReference>
<dbReference type="InterPro" id="IPR050832">
    <property type="entry name" value="Bact_Acetyltransf"/>
</dbReference>
<evidence type="ECO:0000313" key="5">
    <source>
        <dbReference type="Proteomes" id="UP001165293"/>
    </source>
</evidence>
<dbReference type="PANTHER" id="PTHR43877">
    <property type="entry name" value="AMINOALKYLPHOSPHONATE N-ACETYLTRANSFERASE-RELATED-RELATED"/>
    <property type="match status" value="1"/>
</dbReference>
<comment type="caution">
    <text evidence="4">The sequence shown here is derived from an EMBL/GenBank/DDBJ whole genome shotgun (WGS) entry which is preliminary data.</text>
</comment>
<dbReference type="PANTHER" id="PTHR43877:SF2">
    <property type="entry name" value="AMINOALKYLPHOSPHONATE N-ACETYLTRANSFERASE-RELATED"/>
    <property type="match status" value="1"/>
</dbReference>
<evidence type="ECO:0000256" key="2">
    <source>
        <dbReference type="ARBA" id="ARBA00023315"/>
    </source>
</evidence>
<name>A0ABS8JIT9_9GAMM</name>
<dbReference type="RefSeq" id="WP_230527002.1">
    <property type="nucleotide sequence ID" value="NZ_JAJGAK010000002.1"/>
</dbReference>